<gene>
    <name evidence="6" type="ORF">SPPG_06999</name>
</gene>
<proteinExistence type="predicted"/>
<evidence type="ECO:0000256" key="4">
    <source>
        <dbReference type="ARBA" id="ARBA00048009"/>
    </source>
</evidence>
<dbReference type="RefSeq" id="XP_016605563.1">
    <property type="nucleotide sequence ID" value="XM_016755176.1"/>
</dbReference>
<evidence type="ECO:0000256" key="5">
    <source>
        <dbReference type="ARBA" id="ARBA00048340"/>
    </source>
</evidence>
<dbReference type="GO" id="GO:0009062">
    <property type="term" value="P:fatty acid catabolic process"/>
    <property type="evidence" value="ECO:0007669"/>
    <property type="project" value="EnsemblFungi"/>
</dbReference>
<dbReference type="VEuPathDB" id="FungiDB:SPPG_06999"/>
<dbReference type="PRINTS" id="PR00081">
    <property type="entry name" value="GDHRDH"/>
</dbReference>
<dbReference type="Gene3D" id="3.40.50.720">
    <property type="entry name" value="NAD(P)-binding Rossmann-like Domain"/>
    <property type="match status" value="1"/>
</dbReference>
<sequence>MSVVETTAVFQPDLFKGKVAFVTGGGSGICKGLTEALLRHGAKAAIFSRTLKKLETTAAELSKTTGSECIALAGDVRNISDVENGLKKAHEHFGRIDIVICGAAGNFLSTAENISANGFKTVIDIDLIGTFNASKAALPYLKETRGSLLNVSATFHYTGMPLQGHCAAAKAGIDALTKNLAVEWGHYGIRVNAVAPGPVEETAGFDKLSYDKSKNQDMIQLIPLQSAGRIKDIEHAALFLCSPAARWVTGAILVVDGGHWLTNTGLAPPAVWRGSKL</sequence>
<organism evidence="6 7">
    <name type="scientific">Spizellomyces punctatus (strain DAOM BR117)</name>
    <dbReference type="NCBI Taxonomy" id="645134"/>
    <lineage>
        <taxon>Eukaryota</taxon>
        <taxon>Fungi</taxon>
        <taxon>Fungi incertae sedis</taxon>
        <taxon>Chytridiomycota</taxon>
        <taxon>Chytridiomycota incertae sedis</taxon>
        <taxon>Chytridiomycetes</taxon>
        <taxon>Spizellomycetales</taxon>
        <taxon>Spizellomycetaceae</taxon>
        <taxon>Spizellomyces</taxon>
    </lineage>
</organism>
<dbReference type="GO" id="GO:0008670">
    <property type="term" value="F:2,4-dienoyl-CoA reductase (NADPH) activity"/>
    <property type="evidence" value="ECO:0007669"/>
    <property type="project" value="EnsemblFungi"/>
</dbReference>
<comment type="catalytic activity">
    <reaction evidence="4">
        <text>a (2E,4E)-dienoyl-CoA + NADPH + H(+) = a 4,5-saturated-(3E)-enoyl-CoA + NADP(+)</text>
        <dbReference type="Rhea" id="RHEA:45912"/>
        <dbReference type="ChEBI" id="CHEBI:15378"/>
        <dbReference type="ChEBI" id="CHEBI:57783"/>
        <dbReference type="ChEBI" id="CHEBI:58349"/>
        <dbReference type="ChEBI" id="CHEBI:85101"/>
        <dbReference type="ChEBI" id="CHEBI:85493"/>
        <dbReference type="EC" id="1.3.1.124"/>
    </reaction>
</comment>
<dbReference type="eggNOG" id="KOG0725">
    <property type="taxonomic scope" value="Eukaryota"/>
</dbReference>
<protein>
    <recommendedName>
        <fullName evidence="3">2,4-dienoyl-CoA reductase [(3E)-enoyl-CoA-producing]</fullName>
        <ecNumber evidence="3">1.3.1.124</ecNumber>
    </recommendedName>
</protein>
<dbReference type="CDD" id="cd05369">
    <property type="entry name" value="TER_DECR_SDR_a"/>
    <property type="match status" value="1"/>
</dbReference>
<dbReference type="Proteomes" id="UP000053201">
    <property type="component" value="Unassembled WGS sequence"/>
</dbReference>
<dbReference type="GeneID" id="27690250"/>
<keyword evidence="2" id="KW-0560">Oxidoreductase</keyword>
<dbReference type="OMA" id="MQAHVCA"/>
<dbReference type="OrthoDB" id="2136131at2759"/>
<reference evidence="6 7" key="1">
    <citation type="submission" date="2009-08" db="EMBL/GenBank/DDBJ databases">
        <title>The Genome Sequence of Spizellomyces punctatus strain DAOM BR117.</title>
        <authorList>
            <consortium name="The Broad Institute Genome Sequencing Platform"/>
            <person name="Russ C."/>
            <person name="Cuomo C."/>
            <person name="Shea T."/>
            <person name="Young S.K."/>
            <person name="Zeng Q."/>
            <person name="Koehrsen M."/>
            <person name="Haas B."/>
            <person name="Borodovsky M."/>
            <person name="Guigo R."/>
            <person name="Alvarado L."/>
            <person name="Berlin A."/>
            <person name="Bochicchio J."/>
            <person name="Borenstein D."/>
            <person name="Chapman S."/>
            <person name="Chen Z."/>
            <person name="Engels R."/>
            <person name="Freedman E."/>
            <person name="Gellesch M."/>
            <person name="Goldberg J."/>
            <person name="Griggs A."/>
            <person name="Gujja S."/>
            <person name="Heiman D."/>
            <person name="Hepburn T."/>
            <person name="Howarth C."/>
            <person name="Jen D."/>
            <person name="Larson L."/>
            <person name="Lewis B."/>
            <person name="Mehta T."/>
            <person name="Park D."/>
            <person name="Pearson M."/>
            <person name="Roberts A."/>
            <person name="Saif S."/>
            <person name="Shenoy N."/>
            <person name="Sisk P."/>
            <person name="Stolte C."/>
            <person name="Sykes S."/>
            <person name="Thomson T."/>
            <person name="Walk T."/>
            <person name="White J."/>
            <person name="Yandava C."/>
            <person name="Burger G."/>
            <person name="Gray M.W."/>
            <person name="Holland P.W.H."/>
            <person name="King N."/>
            <person name="Lang F.B.F."/>
            <person name="Roger A.J."/>
            <person name="Ruiz-Trillo I."/>
            <person name="Lander E."/>
            <person name="Nusbaum C."/>
        </authorList>
    </citation>
    <scope>NUCLEOTIDE SEQUENCE [LARGE SCALE GENOMIC DNA]</scope>
    <source>
        <strain evidence="6 7">DAOM BR117</strain>
    </source>
</reference>
<dbReference type="Pfam" id="PF13561">
    <property type="entry name" value="adh_short_C2"/>
    <property type="match status" value="1"/>
</dbReference>
<dbReference type="PANTHER" id="PTHR43296:SF2">
    <property type="entry name" value="PEROXISOMAL 2,4-DIENOYL-COA REDUCTASE [(3E)-ENOYL-COA-PRODUCING]"/>
    <property type="match status" value="1"/>
</dbReference>
<dbReference type="InParanoid" id="A0A0L0HA32"/>
<name>A0A0L0HA32_SPIPD</name>
<evidence type="ECO:0000313" key="6">
    <source>
        <dbReference type="EMBL" id="KNC97523.1"/>
    </source>
</evidence>
<dbReference type="InterPro" id="IPR045017">
    <property type="entry name" value="DECR2-like"/>
</dbReference>
<dbReference type="InterPro" id="IPR036291">
    <property type="entry name" value="NAD(P)-bd_dom_sf"/>
</dbReference>
<dbReference type="EMBL" id="KQ257463">
    <property type="protein sequence ID" value="KNC97523.1"/>
    <property type="molecule type" value="Genomic_DNA"/>
</dbReference>
<dbReference type="EC" id="1.3.1.124" evidence="3"/>
<evidence type="ECO:0000256" key="2">
    <source>
        <dbReference type="ARBA" id="ARBA00023002"/>
    </source>
</evidence>
<keyword evidence="1" id="KW-0521">NADP</keyword>
<evidence type="ECO:0000256" key="3">
    <source>
        <dbReference type="ARBA" id="ARBA00026117"/>
    </source>
</evidence>
<comment type="catalytic activity">
    <reaction evidence="5">
        <text>a (2E,4Z)-dienoyl-CoA + NADPH + H(+) = a 4,5-saturated-(3E)-enoyl-CoA + NADP(+)</text>
        <dbReference type="Rhea" id="RHEA:61892"/>
        <dbReference type="ChEBI" id="CHEBI:15378"/>
        <dbReference type="ChEBI" id="CHEBI:57783"/>
        <dbReference type="ChEBI" id="CHEBI:58349"/>
        <dbReference type="ChEBI" id="CHEBI:85099"/>
        <dbReference type="ChEBI" id="CHEBI:85493"/>
        <dbReference type="EC" id="1.3.1.124"/>
    </reaction>
</comment>
<dbReference type="STRING" id="645134.A0A0L0HA32"/>
<evidence type="ECO:0000313" key="7">
    <source>
        <dbReference type="Proteomes" id="UP000053201"/>
    </source>
</evidence>
<dbReference type="SUPFAM" id="SSF51735">
    <property type="entry name" value="NAD(P)-binding Rossmann-fold domains"/>
    <property type="match status" value="1"/>
</dbReference>
<dbReference type="FunFam" id="3.40.50.720:FF:000084">
    <property type="entry name" value="Short-chain dehydrogenase reductase"/>
    <property type="match status" value="1"/>
</dbReference>
<dbReference type="GO" id="GO:0005782">
    <property type="term" value="C:peroxisomal matrix"/>
    <property type="evidence" value="ECO:0007669"/>
    <property type="project" value="EnsemblFungi"/>
</dbReference>
<dbReference type="PANTHER" id="PTHR43296">
    <property type="entry name" value="PEROXISOMAL 2,4-DIENOYL-COA REDUCTASE"/>
    <property type="match status" value="1"/>
</dbReference>
<keyword evidence="7" id="KW-1185">Reference proteome</keyword>
<evidence type="ECO:0000256" key="1">
    <source>
        <dbReference type="ARBA" id="ARBA00022857"/>
    </source>
</evidence>
<dbReference type="AlphaFoldDB" id="A0A0L0HA32"/>
<accession>A0A0L0HA32</accession>
<dbReference type="InterPro" id="IPR002347">
    <property type="entry name" value="SDR_fam"/>
</dbReference>